<dbReference type="EMBL" id="PYOP01000058">
    <property type="protein sequence ID" value="PSW90483.1"/>
    <property type="molecule type" value="Genomic_DNA"/>
</dbReference>
<organism evidence="1 2">
    <name type="scientific">Photobacterium iliopiscarium</name>
    <dbReference type="NCBI Taxonomy" id="56192"/>
    <lineage>
        <taxon>Bacteria</taxon>
        <taxon>Pseudomonadati</taxon>
        <taxon>Pseudomonadota</taxon>
        <taxon>Gammaproteobacteria</taxon>
        <taxon>Vibrionales</taxon>
        <taxon>Vibrionaceae</taxon>
        <taxon>Photobacterium</taxon>
    </lineage>
</organism>
<protein>
    <submittedName>
        <fullName evidence="1">Uncharacterized protein</fullName>
    </submittedName>
</protein>
<comment type="caution">
    <text evidence="1">The sequence shown here is derived from an EMBL/GenBank/DDBJ whole genome shotgun (WGS) entry which is preliminary data.</text>
</comment>
<reference evidence="1 2" key="1">
    <citation type="submission" date="2018-03" db="EMBL/GenBank/DDBJ databases">
        <title>Whole genome sequencing of Histamine producing bacteria.</title>
        <authorList>
            <person name="Butler K."/>
        </authorList>
    </citation>
    <scope>NUCLEOTIDE SEQUENCE [LARGE SCALE GENOMIC DNA]</scope>
    <source>
        <strain evidence="1 2">ATCC 51761</strain>
    </source>
</reference>
<proteinExistence type="predicted"/>
<name>A0ABX5GM64_9GAMM</name>
<dbReference type="Proteomes" id="UP000241190">
    <property type="component" value="Unassembled WGS sequence"/>
</dbReference>
<dbReference type="RefSeq" id="WP_045039126.1">
    <property type="nucleotide sequence ID" value="NZ_JZSR01000172.1"/>
</dbReference>
<accession>A0ABX5GM64</accession>
<evidence type="ECO:0000313" key="1">
    <source>
        <dbReference type="EMBL" id="PSW90483.1"/>
    </source>
</evidence>
<gene>
    <name evidence="1" type="ORF">C9J52_19705</name>
</gene>
<evidence type="ECO:0000313" key="2">
    <source>
        <dbReference type="Proteomes" id="UP000241190"/>
    </source>
</evidence>
<sequence>MKLLIDDVTFNFEHINTITKERHSASYQLQGMDCDLIKWAVDSCLSKTYFNVRVIKGSEEILLGECCSFNKINNCNGTAQLIVNWVVS</sequence>
<keyword evidence="2" id="KW-1185">Reference proteome</keyword>